<keyword evidence="1 5" id="KW-0245">EGF-like domain</keyword>
<dbReference type="FunFam" id="2.10.25.10:FF:000038">
    <property type="entry name" value="Fibrillin 2"/>
    <property type="match status" value="2"/>
</dbReference>
<evidence type="ECO:0000313" key="8">
    <source>
        <dbReference type="Proteomes" id="UP000499080"/>
    </source>
</evidence>
<dbReference type="SMART" id="SM00179">
    <property type="entry name" value="EGF_CA"/>
    <property type="match status" value="4"/>
</dbReference>
<dbReference type="InterPro" id="IPR009030">
    <property type="entry name" value="Growth_fac_rcpt_cys_sf"/>
</dbReference>
<dbReference type="SMART" id="SM00181">
    <property type="entry name" value="EGF"/>
    <property type="match status" value="4"/>
</dbReference>
<gene>
    <name evidence="7" type="primary">Hmcn2_2</name>
    <name evidence="7" type="ORF">AVEN_147750_1</name>
</gene>
<dbReference type="AlphaFoldDB" id="A0A4Y2U3N9"/>
<keyword evidence="4" id="KW-1015">Disulfide bond</keyword>
<dbReference type="InterPro" id="IPR000152">
    <property type="entry name" value="EGF-type_Asp/Asn_hydroxyl_site"/>
</dbReference>
<proteinExistence type="predicted"/>
<dbReference type="PROSITE" id="PS50026">
    <property type="entry name" value="EGF_3"/>
    <property type="match status" value="3"/>
</dbReference>
<dbReference type="Gene3D" id="2.10.50.10">
    <property type="entry name" value="Tumor Necrosis Factor Receptor, subunit A, domain 2"/>
    <property type="match status" value="1"/>
</dbReference>
<dbReference type="InterPro" id="IPR000742">
    <property type="entry name" value="EGF"/>
</dbReference>
<dbReference type="SUPFAM" id="SSF57184">
    <property type="entry name" value="Growth factor receptor domain"/>
    <property type="match status" value="2"/>
</dbReference>
<evidence type="ECO:0000313" key="7">
    <source>
        <dbReference type="EMBL" id="GBO06270.1"/>
    </source>
</evidence>
<dbReference type="EMBL" id="BGPR01032671">
    <property type="protein sequence ID" value="GBO06270.1"/>
    <property type="molecule type" value="Genomic_DNA"/>
</dbReference>
<feature type="domain" description="EGF-like" evidence="6">
    <location>
        <begin position="200"/>
        <end position="241"/>
    </location>
</feature>
<evidence type="ECO:0000259" key="6">
    <source>
        <dbReference type="PROSITE" id="PS50026"/>
    </source>
</evidence>
<reference evidence="7 8" key="1">
    <citation type="journal article" date="2019" name="Sci. Rep.">
        <title>Orb-weaving spider Araneus ventricosus genome elucidates the spidroin gene catalogue.</title>
        <authorList>
            <person name="Kono N."/>
            <person name="Nakamura H."/>
            <person name="Ohtoshi R."/>
            <person name="Moran D.A.P."/>
            <person name="Shinohara A."/>
            <person name="Yoshida Y."/>
            <person name="Fujiwara M."/>
            <person name="Mori M."/>
            <person name="Tomita M."/>
            <person name="Arakawa K."/>
        </authorList>
    </citation>
    <scope>NUCLEOTIDE SEQUENCE [LARGE SCALE GENOMIC DNA]</scope>
</reference>
<name>A0A4Y2U3N9_ARAVE</name>
<dbReference type="Pfam" id="PF14670">
    <property type="entry name" value="FXa_inhibition"/>
    <property type="match status" value="2"/>
</dbReference>
<dbReference type="InterPro" id="IPR050751">
    <property type="entry name" value="ECM_structural_protein"/>
</dbReference>
<comment type="caution">
    <text evidence="7">The sequence shown here is derived from an EMBL/GenBank/DDBJ whole genome shotgun (WGS) entry which is preliminary data.</text>
</comment>
<dbReference type="Proteomes" id="UP000499080">
    <property type="component" value="Unassembled WGS sequence"/>
</dbReference>
<dbReference type="PANTHER" id="PTHR24034">
    <property type="entry name" value="EGF-LIKE DOMAIN-CONTAINING PROTEIN"/>
    <property type="match status" value="1"/>
</dbReference>
<dbReference type="PROSITE" id="PS01187">
    <property type="entry name" value="EGF_CA"/>
    <property type="match status" value="1"/>
</dbReference>
<dbReference type="SMART" id="SM01411">
    <property type="entry name" value="Ephrin_rec_like"/>
    <property type="match status" value="1"/>
</dbReference>
<dbReference type="OrthoDB" id="10045365at2759"/>
<dbReference type="Pfam" id="PF07645">
    <property type="entry name" value="EGF_CA"/>
    <property type="match status" value="2"/>
</dbReference>
<evidence type="ECO:0000256" key="3">
    <source>
        <dbReference type="ARBA" id="ARBA00022737"/>
    </source>
</evidence>
<evidence type="ECO:0000256" key="5">
    <source>
        <dbReference type="PROSITE-ProRule" id="PRU00076"/>
    </source>
</evidence>
<sequence>RLPSVAVTPGDEDFRNTPRPISPTSRLSCQEHNGYCSHYCHQEPGDVRCSCRSGYRLSRDTRTCTDVDECQDEKLSKCDHLCRNTAGSYNCLCRQGYTSPDGFRCEDVDECLDDRLNKCDHTCRNTEGGYICSCREGFVSSDGFRCEGCRVNSYRTATDVSCKECPANSHTDGGEKTSINDCICNPGFTGNPGRGIPCTDIDECADGENFGCSHTCINNPGSAHCACPLGYQLKEDGKTCIGEVTLFI</sequence>
<evidence type="ECO:0000256" key="2">
    <source>
        <dbReference type="ARBA" id="ARBA00022729"/>
    </source>
</evidence>
<dbReference type="PROSITE" id="PS01186">
    <property type="entry name" value="EGF_2"/>
    <property type="match status" value="3"/>
</dbReference>
<dbReference type="Gene3D" id="2.10.25.10">
    <property type="entry name" value="Laminin"/>
    <property type="match status" value="4"/>
</dbReference>
<feature type="domain" description="EGF-like" evidence="6">
    <location>
        <begin position="66"/>
        <end position="106"/>
    </location>
</feature>
<organism evidence="7 8">
    <name type="scientific">Araneus ventricosus</name>
    <name type="common">Orbweaver spider</name>
    <name type="synonym">Epeira ventricosa</name>
    <dbReference type="NCBI Taxonomy" id="182803"/>
    <lineage>
        <taxon>Eukaryota</taxon>
        <taxon>Metazoa</taxon>
        <taxon>Ecdysozoa</taxon>
        <taxon>Arthropoda</taxon>
        <taxon>Chelicerata</taxon>
        <taxon>Arachnida</taxon>
        <taxon>Araneae</taxon>
        <taxon>Araneomorphae</taxon>
        <taxon>Entelegynae</taxon>
        <taxon>Araneoidea</taxon>
        <taxon>Araneidae</taxon>
        <taxon>Araneus</taxon>
    </lineage>
</organism>
<keyword evidence="2" id="KW-0732">Signal</keyword>
<dbReference type="CDD" id="cd00054">
    <property type="entry name" value="EGF_CA"/>
    <property type="match status" value="1"/>
</dbReference>
<dbReference type="GO" id="GO:0005509">
    <property type="term" value="F:calcium ion binding"/>
    <property type="evidence" value="ECO:0007669"/>
    <property type="project" value="InterPro"/>
</dbReference>
<dbReference type="InterPro" id="IPR049883">
    <property type="entry name" value="NOTCH1_EGF-like"/>
</dbReference>
<accession>A0A4Y2U3N9</accession>
<comment type="caution">
    <text evidence="5">Lacks conserved residue(s) required for the propagation of feature annotation.</text>
</comment>
<dbReference type="FunFam" id="2.10.25.10:FF:000037">
    <property type="entry name" value="Signal peptide, CUB domain and EGF-like domain-containing 2"/>
    <property type="match status" value="1"/>
</dbReference>
<dbReference type="InterPro" id="IPR018097">
    <property type="entry name" value="EGF_Ca-bd_CS"/>
</dbReference>
<keyword evidence="3" id="KW-0677">Repeat</keyword>
<feature type="non-terminal residue" evidence="7">
    <location>
        <position position="1"/>
    </location>
</feature>
<feature type="domain" description="EGF-like" evidence="6">
    <location>
        <begin position="107"/>
        <end position="147"/>
    </location>
</feature>
<evidence type="ECO:0000256" key="4">
    <source>
        <dbReference type="ARBA" id="ARBA00023157"/>
    </source>
</evidence>
<protein>
    <submittedName>
        <fullName evidence="7">Hemicentin-2</fullName>
    </submittedName>
</protein>
<dbReference type="InterPro" id="IPR001881">
    <property type="entry name" value="EGF-like_Ca-bd_dom"/>
</dbReference>
<dbReference type="PROSITE" id="PS00010">
    <property type="entry name" value="ASX_HYDROXYL"/>
    <property type="match status" value="2"/>
</dbReference>
<keyword evidence="8" id="KW-1185">Reference proteome</keyword>
<evidence type="ECO:0000256" key="1">
    <source>
        <dbReference type="ARBA" id="ARBA00022536"/>
    </source>
</evidence>
<dbReference type="PANTHER" id="PTHR24034:SF209">
    <property type="entry name" value="EGF-LIKE DOMAIN-CONTAINING PROTEIN"/>
    <property type="match status" value="1"/>
</dbReference>